<feature type="domain" description="Aconitase/3-isopropylmalate dehydratase large subunit alpha/beta/alpha" evidence="1">
    <location>
        <begin position="198"/>
        <end position="468"/>
    </location>
</feature>
<sequence length="717" mass="79180">MQPCPTVIVHSTFPPPFLAYPPPPPIYTLPAFYPISSYQSKVVAPSPASNTSNRSVPPMDNPGLPIQDDICPFHQKMSYWADALRSNQTSEFERNKERFIFLKWVNSAFKNITVIPPGTGVMHQVNLEYLARVVTCQGGVLFPDSVVGTDTHTTMINGLGVLGWGVGTLDAQAVMFGHPVTLSFSSCSWYPSYVKQEYKERLLNSFGPSLKELSVADRATISNMFALSMEHWLAFFPIDEITIQYLAQSGRDKSHIETVEKYMKTVKMFRSSDENENIRFASIIEIDLSDIIPCVSGPKRTKDKVSINEIAADFKSALHLKEGPKGYGLSQGQGHVAFSVNIDGEYFTVGHGTVLLAAISSCTNTSNPSVMLGAGLLAKKAVECGLSVPKVVKTSLAPGSGVVTSYLQESGVMPYLYMLGFEILSSKEIWYVVASCQEIENFEGRLDPDIRANYLASPLMVIAYAIAGRIDINLDREPLGFNSHTGEAIFLKNIWPSRQEIQEIERKLVIPGIYRQFPWSSDSTYIKCPEYIKEIGSNARNWKNMRCLLKLGDNITSDHISPAGSITRSSPAAEYLSSLGLAPREYNSYGARRESFIEQKRYKNDGVSLFAIGGVRAILAVSFDPTYRSNLVKTGILPLQITSISYESLKGTECLSIDIRDNITPKCLIDVVVGKAERSFKAVVRVDNDYETDVFHAGGVIAQIVSKTKDKTTCETA</sequence>
<dbReference type="InterPro" id="IPR036008">
    <property type="entry name" value="Aconitase_4Fe-4S_dom"/>
</dbReference>
<dbReference type="OrthoDB" id="2279155at2759"/>
<gene>
    <name evidence="2" type="ORF">LSAA_4275</name>
</gene>
<feature type="domain" description="Aconitase/3-isopropylmalate dehydratase large subunit alpha/beta/alpha" evidence="1">
    <location>
        <begin position="81"/>
        <end position="183"/>
    </location>
</feature>
<evidence type="ECO:0000313" key="3">
    <source>
        <dbReference type="Proteomes" id="UP000675881"/>
    </source>
</evidence>
<dbReference type="AlphaFoldDB" id="A0A7R8H316"/>
<proteinExistence type="predicted"/>
<keyword evidence="3" id="KW-1185">Reference proteome</keyword>
<dbReference type="EC" id="4.2.1.3" evidence="2"/>
<dbReference type="EMBL" id="HG994592">
    <property type="protein sequence ID" value="CAF2833814.1"/>
    <property type="molecule type" value="Genomic_DNA"/>
</dbReference>
<evidence type="ECO:0000259" key="1">
    <source>
        <dbReference type="Pfam" id="PF00330"/>
    </source>
</evidence>
<dbReference type="InterPro" id="IPR015931">
    <property type="entry name" value="Acnase/IPM_dHydase_lsu_aba_1/3"/>
</dbReference>
<dbReference type="Gene3D" id="3.20.19.10">
    <property type="entry name" value="Aconitase, domain 4"/>
    <property type="match status" value="2"/>
</dbReference>
<name>A0A7R8H316_LEPSM</name>
<dbReference type="GO" id="GO:0003994">
    <property type="term" value="F:aconitate hydratase activity"/>
    <property type="evidence" value="ECO:0007669"/>
    <property type="project" value="UniProtKB-EC"/>
</dbReference>
<dbReference type="PANTHER" id="PTHR11670">
    <property type="entry name" value="ACONITASE/IRON-RESPONSIVE ELEMENT FAMILY MEMBER"/>
    <property type="match status" value="1"/>
</dbReference>
<dbReference type="InterPro" id="IPR015928">
    <property type="entry name" value="Aconitase/3IPM_dehydase_swvl"/>
</dbReference>
<dbReference type="Gene3D" id="3.30.499.10">
    <property type="entry name" value="Aconitase, domain 3"/>
    <property type="match status" value="3"/>
</dbReference>
<dbReference type="InterPro" id="IPR006249">
    <property type="entry name" value="Aconitase/IRP2"/>
</dbReference>
<organism evidence="2 3">
    <name type="scientific">Lepeophtheirus salmonis</name>
    <name type="common">Salmon louse</name>
    <name type="synonym">Caligus salmonis</name>
    <dbReference type="NCBI Taxonomy" id="72036"/>
    <lineage>
        <taxon>Eukaryota</taxon>
        <taxon>Metazoa</taxon>
        <taxon>Ecdysozoa</taxon>
        <taxon>Arthropoda</taxon>
        <taxon>Crustacea</taxon>
        <taxon>Multicrustacea</taxon>
        <taxon>Hexanauplia</taxon>
        <taxon>Copepoda</taxon>
        <taxon>Siphonostomatoida</taxon>
        <taxon>Caligidae</taxon>
        <taxon>Lepeophtheirus</taxon>
    </lineage>
</organism>
<keyword evidence="2" id="KW-0456">Lyase</keyword>
<evidence type="ECO:0000313" key="2">
    <source>
        <dbReference type="EMBL" id="CAF2833814.1"/>
    </source>
</evidence>
<dbReference type="SUPFAM" id="SSF52016">
    <property type="entry name" value="LeuD/IlvD-like"/>
    <property type="match status" value="1"/>
</dbReference>
<dbReference type="PRINTS" id="PR00415">
    <property type="entry name" value="ACONITASE"/>
</dbReference>
<accession>A0A7R8H316</accession>
<dbReference type="Pfam" id="PF00330">
    <property type="entry name" value="Aconitase"/>
    <property type="match status" value="2"/>
</dbReference>
<reference evidence="2" key="1">
    <citation type="submission" date="2021-02" db="EMBL/GenBank/DDBJ databases">
        <authorList>
            <person name="Bekaert M."/>
        </authorList>
    </citation>
    <scope>NUCLEOTIDE SEQUENCE</scope>
    <source>
        <strain evidence="2">IoA-00</strain>
    </source>
</reference>
<dbReference type="SUPFAM" id="SSF53732">
    <property type="entry name" value="Aconitase iron-sulfur domain"/>
    <property type="match status" value="1"/>
</dbReference>
<dbReference type="Proteomes" id="UP000675881">
    <property type="component" value="Chromosome 13"/>
</dbReference>
<dbReference type="InterPro" id="IPR001030">
    <property type="entry name" value="Acoase/IPM_deHydtase_lsu_aba"/>
</dbReference>
<protein>
    <submittedName>
        <fullName evidence="2">ACO</fullName>
        <ecNumber evidence="2">4.2.1.3</ecNumber>
    </submittedName>
</protein>